<feature type="region of interest" description="Disordered" evidence="1">
    <location>
        <begin position="1"/>
        <end position="23"/>
    </location>
</feature>
<evidence type="ECO:0000256" key="1">
    <source>
        <dbReference type="SAM" id="MobiDB-lite"/>
    </source>
</evidence>
<dbReference type="EMBL" id="OX597816">
    <property type="protein sequence ID" value="CAI9719998.1"/>
    <property type="molecule type" value="Genomic_DNA"/>
</dbReference>
<dbReference type="AlphaFoldDB" id="A0AA36AQW4"/>
<feature type="compositionally biased region" description="Polar residues" evidence="1">
    <location>
        <begin position="1"/>
        <end position="18"/>
    </location>
</feature>
<organism evidence="2 3">
    <name type="scientific">Octopus vulgaris</name>
    <name type="common">Common octopus</name>
    <dbReference type="NCBI Taxonomy" id="6645"/>
    <lineage>
        <taxon>Eukaryota</taxon>
        <taxon>Metazoa</taxon>
        <taxon>Spiralia</taxon>
        <taxon>Lophotrochozoa</taxon>
        <taxon>Mollusca</taxon>
        <taxon>Cephalopoda</taxon>
        <taxon>Coleoidea</taxon>
        <taxon>Octopodiformes</taxon>
        <taxon>Octopoda</taxon>
        <taxon>Incirrata</taxon>
        <taxon>Octopodidae</taxon>
        <taxon>Octopus</taxon>
    </lineage>
</organism>
<keyword evidence="3" id="KW-1185">Reference proteome</keyword>
<name>A0AA36AQW4_OCTVU</name>
<proteinExistence type="predicted"/>
<gene>
    <name evidence="2" type="ORF">OCTVUL_1B028765</name>
</gene>
<protein>
    <submittedName>
        <fullName evidence="2">Uncharacterized protein</fullName>
    </submittedName>
</protein>
<evidence type="ECO:0000313" key="3">
    <source>
        <dbReference type="Proteomes" id="UP001162480"/>
    </source>
</evidence>
<accession>A0AA36AQW4</accession>
<sequence length="111" mass="12559">MNQIKPDTSSITMESMNNAKDEPHCADCDDDCMELNDQKNENDGADCEDLDISDSERDDVTNTRLESLHLQHSLQNQFDTRKEPVDIHRSLFGSPDPGLIYRLNLPRIGPA</sequence>
<reference evidence="2" key="1">
    <citation type="submission" date="2023-08" db="EMBL/GenBank/DDBJ databases">
        <authorList>
            <person name="Alioto T."/>
            <person name="Alioto T."/>
            <person name="Gomez Garrido J."/>
        </authorList>
    </citation>
    <scope>NUCLEOTIDE SEQUENCE</scope>
</reference>
<evidence type="ECO:0000313" key="2">
    <source>
        <dbReference type="EMBL" id="CAI9719998.1"/>
    </source>
</evidence>
<dbReference type="Proteomes" id="UP001162480">
    <property type="component" value="Chromosome 3"/>
</dbReference>